<proteinExistence type="predicted"/>
<keyword evidence="2" id="KW-1185">Reference proteome</keyword>
<name>A0AAD7GWT4_MYCRO</name>
<dbReference type="EMBL" id="JARKIE010000006">
    <property type="protein sequence ID" value="KAJ7706971.1"/>
    <property type="molecule type" value="Genomic_DNA"/>
</dbReference>
<reference evidence="1" key="1">
    <citation type="submission" date="2023-03" db="EMBL/GenBank/DDBJ databases">
        <title>Massive genome expansion in bonnet fungi (Mycena s.s.) driven by repeated elements and novel gene families across ecological guilds.</title>
        <authorList>
            <consortium name="Lawrence Berkeley National Laboratory"/>
            <person name="Harder C.B."/>
            <person name="Miyauchi S."/>
            <person name="Viragh M."/>
            <person name="Kuo A."/>
            <person name="Thoen E."/>
            <person name="Andreopoulos B."/>
            <person name="Lu D."/>
            <person name="Skrede I."/>
            <person name="Drula E."/>
            <person name="Henrissat B."/>
            <person name="Morin E."/>
            <person name="Kohler A."/>
            <person name="Barry K."/>
            <person name="LaButti K."/>
            <person name="Morin E."/>
            <person name="Salamov A."/>
            <person name="Lipzen A."/>
            <person name="Mereny Z."/>
            <person name="Hegedus B."/>
            <person name="Baldrian P."/>
            <person name="Stursova M."/>
            <person name="Weitz H."/>
            <person name="Taylor A."/>
            <person name="Grigoriev I.V."/>
            <person name="Nagy L.G."/>
            <person name="Martin F."/>
            <person name="Kauserud H."/>
        </authorList>
    </citation>
    <scope>NUCLEOTIDE SEQUENCE</scope>
    <source>
        <strain evidence="1">CBHHK067</strain>
    </source>
</reference>
<comment type="caution">
    <text evidence="1">The sequence shown here is derived from an EMBL/GenBank/DDBJ whole genome shotgun (WGS) entry which is preliminary data.</text>
</comment>
<accession>A0AAD7GWT4</accession>
<gene>
    <name evidence="1" type="ORF">B0H17DRAFT_1125765</name>
</gene>
<sequence length="151" mass="17515">MGSYFHAYFRLETLALLYSLPFALLMWGFSRDVPSVVGWHRLSARGLFNRSSYVRSPVVLSAKPNFGFAENPERTLSTADLEPSICHNWSCIVKRLRWMVKYNKDRKYGMKKPVPSDSLQQVGPHQMPWHNGRQNQTQHTIVFEYIASYSS</sequence>
<protein>
    <submittedName>
        <fullName evidence="1">Uncharacterized protein</fullName>
    </submittedName>
</protein>
<dbReference type="AlphaFoldDB" id="A0AAD7GWT4"/>
<evidence type="ECO:0000313" key="2">
    <source>
        <dbReference type="Proteomes" id="UP001221757"/>
    </source>
</evidence>
<organism evidence="1 2">
    <name type="scientific">Mycena rosella</name>
    <name type="common">Pink bonnet</name>
    <name type="synonym">Agaricus rosellus</name>
    <dbReference type="NCBI Taxonomy" id="1033263"/>
    <lineage>
        <taxon>Eukaryota</taxon>
        <taxon>Fungi</taxon>
        <taxon>Dikarya</taxon>
        <taxon>Basidiomycota</taxon>
        <taxon>Agaricomycotina</taxon>
        <taxon>Agaricomycetes</taxon>
        <taxon>Agaricomycetidae</taxon>
        <taxon>Agaricales</taxon>
        <taxon>Marasmiineae</taxon>
        <taxon>Mycenaceae</taxon>
        <taxon>Mycena</taxon>
    </lineage>
</organism>
<dbReference type="Proteomes" id="UP001221757">
    <property type="component" value="Unassembled WGS sequence"/>
</dbReference>
<evidence type="ECO:0000313" key="1">
    <source>
        <dbReference type="EMBL" id="KAJ7706971.1"/>
    </source>
</evidence>